<protein>
    <submittedName>
        <fullName evidence="4">Response regulator transcription factor</fullName>
    </submittedName>
</protein>
<dbReference type="PANTHER" id="PTHR44591">
    <property type="entry name" value="STRESS RESPONSE REGULATOR PROTEIN 1"/>
    <property type="match status" value="1"/>
</dbReference>
<dbReference type="PANTHER" id="PTHR44591:SF3">
    <property type="entry name" value="RESPONSE REGULATORY DOMAIN-CONTAINING PROTEIN"/>
    <property type="match status" value="1"/>
</dbReference>
<dbReference type="PROSITE" id="PS50110">
    <property type="entry name" value="RESPONSE_REGULATORY"/>
    <property type="match status" value="1"/>
</dbReference>
<proteinExistence type="predicted"/>
<gene>
    <name evidence="4" type="ORF">POL72_47115</name>
</gene>
<sequence>MTMSRPSKRILIVDDDAAIRRTLSELLEEEGYAVACAANGREALATLRDDPSSIALVLLDLMMPVMDGFQFRAEQKRDPTLAATPTVVMTARGATERAGIDADAILSKPFDVLKLMDTIERSFRRE</sequence>
<dbReference type="InterPro" id="IPR001789">
    <property type="entry name" value="Sig_transdc_resp-reg_receiver"/>
</dbReference>
<keyword evidence="1 2" id="KW-0597">Phosphoprotein</keyword>
<evidence type="ECO:0000259" key="3">
    <source>
        <dbReference type="PROSITE" id="PS50110"/>
    </source>
</evidence>
<evidence type="ECO:0000313" key="4">
    <source>
        <dbReference type="EMBL" id="MDC0685368.1"/>
    </source>
</evidence>
<dbReference type="Gene3D" id="3.40.50.2300">
    <property type="match status" value="1"/>
</dbReference>
<dbReference type="Pfam" id="PF00072">
    <property type="entry name" value="Response_reg"/>
    <property type="match status" value="1"/>
</dbReference>
<feature type="domain" description="Response regulatory" evidence="3">
    <location>
        <begin position="9"/>
        <end position="123"/>
    </location>
</feature>
<dbReference type="InterPro" id="IPR011006">
    <property type="entry name" value="CheY-like_superfamily"/>
</dbReference>
<dbReference type="SMART" id="SM00448">
    <property type="entry name" value="REC"/>
    <property type="match status" value="1"/>
</dbReference>
<accession>A0ABT5CHH9</accession>
<dbReference type="RefSeq" id="WP_272103608.1">
    <property type="nucleotide sequence ID" value="NZ_JAQNDK010000006.1"/>
</dbReference>
<reference evidence="4 5" key="1">
    <citation type="submission" date="2023-01" db="EMBL/GenBank/DDBJ databases">
        <title>Minimal conservation of predation-associated metabolite biosynthetic gene clusters underscores biosynthetic potential of Myxococcota including descriptions for ten novel species: Archangium lansinium sp. nov., Myxococcus landrumus sp. nov., Nannocystis bai.</title>
        <authorList>
            <person name="Ahearne A."/>
            <person name="Stevens C."/>
            <person name="Dowd S."/>
        </authorList>
    </citation>
    <scope>NUCLEOTIDE SEQUENCE [LARGE SCALE GENOMIC DNA]</scope>
    <source>
        <strain evidence="4 5">WIWO2</strain>
    </source>
</reference>
<evidence type="ECO:0000256" key="1">
    <source>
        <dbReference type="ARBA" id="ARBA00022553"/>
    </source>
</evidence>
<dbReference type="Proteomes" id="UP001217485">
    <property type="component" value="Unassembled WGS sequence"/>
</dbReference>
<evidence type="ECO:0000313" key="5">
    <source>
        <dbReference type="Proteomes" id="UP001217485"/>
    </source>
</evidence>
<keyword evidence="5" id="KW-1185">Reference proteome</keyword>
<dbReference type="EMBL" id="JAQNDK010000006">
    <property type="protein sequence ID" value="MDC0685368.1"/>
    <property type="molecule type" value="Genomic_DNA"/>
</dbReference>
<dbReference type="SUPFAM" id="SSF52172">
    <property type="entry name" value="CheY-like"/>
    <property type="match status" value="1"/>
</dbReference>
<comment type="caution">
    <text evidence="4">The sequence shown here is derived from an EMBL/GenBank/DDBJ whole genome shotgun (WGS) entry which is preliminary data.</text>
</comment>
<feature type="modified residue" description="4-aspartylphosphate" evidence="2">
    <location>
        <position position="60"/>
    </location>
</feature>
<organism evidence="4 5">
    <name type="scientific">Sorangium atrum</name>
    <dbReference type="NCBI Taxonomy" id="2995308"/>
    <lineage>
        <taxon>Bacteria</taxon>
        <taxon>Pseudomonadati</taxon>
        <taxon>Myxococcota</taxon>
        <taxon>Polyangia</taxon>
        <taxon>Polyangiales</taxon>
        <taxon>Polyangiaceae</taxon>
        <taxon>Sorangium</taxon>
    </lineage>
</organism>
<evidence type="ECO:0000256" key="2">
    <source>
        <dbReference type="PROSITE-ProRule" id="PRU00169"/>
    </source>
</evidence>
<dbReference type="InterPro" id="IPR050595">
    <property type="entry name" value="Bact_response_regulator"/>
</dbReference>
<name>A0ABT5CHH9_9BACT</name>